<dbReference type="RefSeq" id="WP_186931557.1">
    <property type="nucleotide sequence ID" value="NZ_JACOOJ010000062.1"/>
</dbReference>
<protein>
    <submittedName>
        <fullName evidence="2">Helix-turn-helix domain-containing protein</fullName>
    </submittedName>
</protein>
<evidence type="ECO:0000313" key="3">
    <source>
        <dbReference type="Proteomes" id="UP000651475"/>
    </source>
</evidence>
<accession>A0ABR7DUB4</accession>
<comment type="caution">
    <text evidence="2">The sequence shown here is derived from an EMBL/GenBank/DDBJ whole genome shotgun (WGS) entry which is preliminary data.</text>
</comment>
<evidence type="ECO:0000313" key="2">
    <source>
        <dbReference type="EMBL" id="MBC5635012.1"/>
    </source>
</evidence>
<feature type="compositionally biased region" description="Polar residues" evidence="1">
    <location>
        <begin position="165"/>
        <end position="177"/>
    </location>
</feature>
<evidence type="ECO:0000256" key="1">
    <source>
        <dbReference type="SAM" id="MobiDB-lite"/>
    </source>
</evidence>
<gene>
    <name evidence="2" type="ORF">H8S65_19940</name>
</gene>
<dbReference type="Proteomes" id="UP000651475">
    <property type="component" value="Unassembled WGS sequence"/>
</dbReference>
<feature type="region of interest" description="Disordered" evidence="1">
    <location>
        <begin position="161"/>
        <end position="184"/>
    </location>
</feature>
<keyword evidence="3" id="KW-1185">Reference proteome</keyword>
<name>A0ABR7DUB4_9BACT</name>
<proteinExistence type="predicted"/>
<reference evidence="2 3" key="1">
    <citation type="submission" date="2020-08" db="EMBL/GenBank/DDBJ databases">
        <title>Genome public.</title>
        <authorList>
            <person name="Liu C."/>
            <person name="Sun Q."/>
        </authorList>
    </citation>
    <scope>NUCLEOTIDE SEQUENCE [LARGE SCALE GENOMIC DNA]</scope>
    <source>
        <strain evidence="2 3">NSJ-79</strain>
    </source>
</reference>
<sequence>MTARKKNEDKRKTGRKSSYQDAFANQALKLALLGAKDEELADFFGVDVSTINRWKKKYPEFCESLKKGKDIADSNVASKLYNRAIGYDFEETHTVRKNGLVVGEKHIKKHQPADTTAAIFWLKNRQPEKWRDRKELQIGNKLGDDLESMTDEELRAIIRGEKEQSGNINTTGESGNITEEAGSE</sequence>
<organism evidence="2 3">
    <name type="scientific">Parabacteroides hominis</name>
    <dbReference type="NCBI Taxonomy" id="2763057"/>
    <lineage>
        <taxon>Bacteria</taxon>
        <taxon>Pseudomonadati</taxon>
        <taxon>Bacteroidota</taxon>
        <taxon>Bacteroidia</taxon>
        <taxon>Bacteroidales</taxon>
        <taxon>Tannerellaceae</taxon>
        <taxon>Parabacteroides</taxon>
    </lineage>
</organism>
<dbReference type="EMBL" id="JACOOJ010000062">
    <property type="protein sequence ID" value="MBC5635012.1"/>
    <property type="molecule type" value="Genomic_DNA"/>
</dbReference>